<gene>
    <name evidence="2" type="ORF">CYNAS_LOCUS6798</name>
</gene>
<proteinExistence type="predicted"/>
<evidence type="ECO:0000313" key="2">
    <source>
        <dbReference type="EMBL" id="CAJ0594815.1"/>
    </source>
</evidence>
<name>A0AA36M0P8_CYLNA</name>
<keyword evidence="1" id="KW-0732">Signal</keyword>
<feature type="chain" id="PRO_5041249862" evidence="1">
    <location>
        <begin position="16"/>
        <end position="129"/>
    </location>
</feature>
<keyword evidence="3" id="KW-1185">Reference proteome</keyword>
<organism evidence="2 3">
    <name type="scientific">Cylicocyclus nassatus</name>
    <name type="common">Nematode worm</name>
    <dbReference type="NCBI Taxonomy" id="53992"/>
    <lineage>
        <taxon>Eukaryota</taxon>
        <taxon>Metazoa</taxon>
        <taxon>Ecdysozoa</taxon>
        <taxon>Nematoda</taxon>
        <taxon>Chromadorea</taxon>
        <taxon>Rhabditida</taxon>
        <taxon>Rhabditina</taxon>
        <taxon>Rhabditomorpha</taxon>
        <taxon>Strongyloidea</taxon>
        <taxon>Strongylidae</taxon>
        <taxon>Cylicocyclus</taxon>
    </lineage>
</organism>
<reference evidence="2" key="1">
    <citation type="submission" date="2023-07" db="EMBL/GenBank/DDBJ databases">
        <authorList>
            <consortium name="CYATHOMIX"/>
        </authorList>
    </citation>
    <scope>NUCLEOTIDE SEQUENCE</scope>
    <source>
        <strain evidence="2">N/A</strain>
    </source>
</reference>
<dbReference type="EMBL" id="CATQJL010000112">
    <property type="protein sequence ID" value="CAJ0594815.1"/>
    <property type="molecule type" value="Genomic_DNA"/>
</dbReference>
<dbReference type="Proteomes" id="UP001176961">
    <property type="component" value="Unassembled WGS sequence"/>
</dbReference>
<accession>A0AA36M0P8</accession>
<dbReference type="AlphaFoldDB" id="A0AA36M0P8"/>
<protein>
    <submittedName>
        <fullName evidence="2">Uncharacterized protein</fullName>
    </submittedName>
</protein>
<feature type="signal peptide" evidence="1">
    <location>
        <begin position="1"/>
        <end position="15"/>
    </location>
</feature>
<sequence>MRWLSLLLDLSLTSAMKHSWTKLPFSVPATQRLGNRYYIDIDRIDNETIFKSVAMYADGGEVLFGEFKENNSCVAFPSHFFTTKKCNHEFYLLHTNYETFERKPLMKAISDKRCKMVGIGSNAIIFVKK</sequence>
<evidence type="ECO:0000313" key="3">
    <source>
        <dbReference type="Proteomes" id="UP001176961"/>
    </source>
</evidence>
<evidence type="ECO:0000256" key="1">
    <source>
        <dbReference type="SAM" id="SignalP"/>
    </source>
</evidence>
<comment type="caution">
    <text evidence="2">The sequence shown here is derived from an EMBL/GenBank/DDBJ whole genome shotgun (WGS) entry which is preliminary data.</text>
</comment>